<evidence type="ECO:0000256" key="5">
    <source>
        <dbReference type="ARBA" id="ARBA00023136"/>
    </source>
</evidence>
<feature type="transmembrane region" description="Helical" evidence="6">
    <location>
        <begin position="86"/>
        <end position="103"/>
    </location>
</feature>
<dbReference type="InterPro" id="IPR045225">
    <property type="entry name" value="Uracil/uridine/allantoin_perm"/>
</dbReference>
<dbReference type="Pfam" id="PF02133">
    <property type="entry name" value="Transp_cyt_pur"/>
    <property type="match status" value="1"/>
</dbReference>
<evidence type="ECO:0000313" key="7">
    <source>
        <dbReference type="EMBL" id="SHK81820.1"/>
    </source>
</evidence>
<dbReference type="STRING" id="1848.SAMN05443637_112176"/>
<evidence type="ECO:0000256" key="6">
    <source>
        <dbReference type="SAM" id="Phobius"/>
    </source>
</evidence>
<evidence type="ECO:0000256" key="1">
    <source>
        <dbReference type="ARBA" id="ARBA00004141"/>
    </source>
</evidence>
<dbReference type="AlphaFoldDB" id="A0A1M6VK03"/>
<name>A0A1M6VK03_PSETH</name>
<dbReference type="Proteomes" id="UP000184363">
    <property type="component" value="Unassembled WGS sequence"/>
</dbReference>
<dbReference type="PANTHER" id="PTHR30618">
    <property type="entry name" value="NCS1 FAMILY PURINE/PYRIMIDINE TRANSPORTER"/>
    <property type="match status" value="1"/>
</dbReference>
<keyword evidence="8" id="KW-1185">Reference proteome</keyword>
<dbReference type="RefSeq" id="WP_084755222.1">
    <property type="nucleotide sequence ID" value="NZ_FRAP01000012.1"/>
</dbReference>
<evidence type="ECO:0000256" key="2">
    <source>
        <dbReference type="ARBA" id="ARBA00008974"/>
    </source>
</evidence>
<evidence type="ECO:0000256" key="3">
    <source>
        <dbReference type="ARBA" id="ARBA00022692"/>
    </source>
</evidence>
<dbReference type="OrthoDB" id="6083029at2"/>
<feature type="transmembrane region" description="Helical" evidence="6">
    <location>
        <begin position="188"/>
        <end position="205"/>
    </location>
</feature>
<dbReference type="GO" id="GO:0015205">
    <property type="term" value="F:nucleobase transmembrane transporter activity"/>
    <property type="evidence" value="ECO:0007669"/>
    <property type="project" value="TreeGrafter"/>
</dbReference>
<reference evidence="7 8" key="1">
    <citation type="submission" date="2016-11" db="EMBL/GenBank/DDBJ databases">
        <authorList>
            <person name="Jaros S."/>
            <person name="Januszkiewicz K."/>
            <person name="Wedrychowicz H."/>
        </authorList>
    </citation>
    <scope>NUCLEOTIDE SEQUENCE [LARGE SCALE GENOMIC DNA]</scope>
    <source>
        <strain evidence="7 8">DSM 43832</strain>
    </source>
</reference>
<evidence type="ECO:0000256" key="4">
    <source>
        <dbReference type="ARBA" id="ARBA00022989"/>
    </source>
</evidence>
<evidence type="ECO:0000313" key="8">
    <source>
        <dbReference type="Proteomes" id="UP000184363"/>
    </source>
</evidence>
<keyword evidence="5 6" id="KW-0472">Membrane</keyword>
<comment type="similarity">
    <text evidence="2">Belongs to the purine-cytosine permease (2.A.39) family.</text>
</comment>
<protein>
    <submittedName>
        <fullName evidence="7">Permease for cytosine/purines, uracil, thiamine, allantoin</fullName>
    </submittedName>
</protein>
<dbReference type="GO" id="GO:0005886">
    <property type="term" value="C:plasma membrane"/>
    <property type="evidence" value="ECO:0007669"/>
    <property type="project" value="TreeGrafter"/>
</dbReference>
<feature type="transmembrane region" description="Helical" evidence="6">
    <location>
        <begin position="163"/>
        <end position="182"/>
    </location>
</feature>
<proteinExistence type="inferred from homology"/>
<sequence>MSIRRFIDSIVFALLVVITAATTKPVFGELITDPIETVARLGSTFAIVLGALTFMIATVGINIVADLVSPAFDSSDVAPQRISWRTGGMIAAVGSVLITPWNRYSSPQVIHYTLDTLGAFIGPLYGGLIADSYLVKKRRVVVDDLYALRPDGTYHYAGGVDRVVVAATAVGAVVAMLLVFLGSSDAAAFSWFLGTAVAFVVHWLVSQCTVAPVSPAAD</sequence>
<dbReference type="InterPro" id="IPR001248">
    <property type="entry name" value="Pur-cyt_permease"/>
</dbReference>
<gene>
    <name evidence="7" type="ORF">SAMN05443637_112176</name>
</gene>
<keyword evidence="3 6" id="KW-0812">Transmembrane</keyword>
<keyword evidence="4 6" id="KW-1133">Transmembrane helix</keyword>
<organism evidence="7 8">
    <name type="scientific">Pseudonocardia thermophila</name>
    <dbReference type="NCBI Taxonomy" id="1848"/>
    <lineage>
        <taxon>Bacteria</taxon>
        <taxon>Bacillati</taxon>
        <taxon>Actinomycetota</taxon>
        <taxon>Actinomycetes</taxon>
        <taxon>Pseudonocardiales</taxon>
        <taxon>Pseudonocardiaceae</taxon>
        <taxon>Pseudonocardia</taxon>
    </lineage>
</organism>
<accession>A0A1M6VK03</accession>
<dbReference type="Gene3D" id="1.10.4160.10">
    <property type="entry name" value="Hydantoin permease"/>
    <property type="match status" value="1"/>
</dbReference>
<feature type="transmembrane region" description="Helical" evidence="6">
    <location>
        <begin position="109"/>
        <end position="130"/>
    </location>
</feature>
<comment type="subcellular location">
    <subcellularLocation>
        <location evidence="1">Membrane</location>
        <topology evidence="1">Multi-pass membrane protein</topology>
    </subcellularLocation>
</comment>
<feature type="transmembrane region" description="Helical" evidence="6">
    <location>
        <begin position="44"/>
        <end position="65"/>
    </location>
</feature>
<dbReference type="PANTHER" id="PTHR30618:SF6">
    <property type="entry name" value="NCS1 FAMILY NUCLEOBASE:CATION SYMPORTER-1"/>
    <property type="match status" value="1"/>
</dbReference>
<dbReference type="EMBL" id="FRAP01000012">
    <property type="protein sequence ID" value="SHK81820.1"/>
    <property type="molecule type" value="Genomic_DNA"/>
</dbReference>